<protein>
    <submittedName>
        <fullName evidence="1">Uncharacterized protein</fullName>
    </submittedName>
</protein>
<sequence>MDKKAKNILMKTYWSASGWKDEYTITPKDFTYAKEKGLMFDAVSISHDECVKQIKAIVEKITPQQIVKAFISSLSTRRLDWRSGISSYYIAKMLPMHTYTPVISGKSYENGKVVYTSCTCSICKDLKYGVIGKEDYKDVDVNILNFERIKWGGVRHGELIYILFDLQQFIKEEIPEPTDADIHILKDILKIIMSSAANDHPGILCDRFKDIPDFKSNKNERSSLVEILACIGVLKPQSYERKIQGKNDWTFVEYWRGEDGYDQVAVNEYFGEYL</sequence>
<dbReference type="EMBL" id="CP060636">
    <property type="protein sequence ID" value="QNM14077.1"/>
    <property type="molecule type" value="Genomic_DNA"/>
</dbReference>
<proteinExistence type="predicted"/>
<keyword evidence="2" id="KW-1185">Reference proteome</keyword>
<dbReference type="AlphaFoldDB" id="A0A7G9GTE5"/>
<dbReference type="KEGG" id="ehn:H9Q80_09145"/>
<evidence type="ECO:0000313" key="2">
    <source>
        <dbReference type="Proteomes" id="UP000515856"/>
    </source>
</evidence>
<gene>
    <name evidence="1" type="ORF">H9Q80_09145</name>
</gene>
<dbReference type="Proteomes" id="UP000515856">
    <property type="component" value="Chromosome"/>
</dbReference>
<reference evidence="1 2" key="1">
    <citation type="submission" date="2020-08" db="EMBL/GenBank/DDBJ databases">
        <authorList>
            <person name="Liu C."/>
            <person name="Sun Q."/>
        </authorList>
    </citation>
    <scope>NUCLEOTIDE SEQUENCE [LARGE SCALE GENOMIC DNA]</scope>
    <source>
        <strain evidence="1 2">NSJ-61</strain>
    </source>
</reference>
<dbReference type="RefSeq" id="WP_117518302.1">
    <property type="nucleotide sequence ID" value="NZ_CP060636.1"/>
</dbReference>
<organism evidence="1 2">
    <name type="scientific">[Eubacterium] hominis</name>
    <dbReference type="NCBI Taxonomy" id="2764325"/>
    <lineage>
        <taxon>Bacteria</taxon>
        <taxon>Bacillati</taxon>
        <taxon>Bacillota</taxon>
        <taxon>Erysipelotrichia</taxon>
        <taxon>Erysipelotrichales</taxon>
        <taxon>Erysipelotrichaceae</taxon>
        <taxon>Amedibacillus</taxon>
    </lineage>
</organism>
<evidence type="ECO:0000313" key="1">
    <source>
        <dbReference type="EMBL" id="QNM14077.1"/>
    </source>
</evidence>
<name>A0A7G9GTE5_9FIRM</name>
<accession>A0A7G9GTE5</accession>